<dbReference type="Proteomes" id="UP001209878">
    <property type="component" value="Unassembled WGS sequence"/>
</dbReference>
<protein>
    <submittedName>
        <fullName evidence="2">Uncharacterized protein</fullName>
    </submittedName>
</protein>
<organism evidence="2 3">
    <name type="scientific">Ridgeia piscesae</name>
    <name type="common">Tubeworm</name>
    <dbReference type="NCBI Taxonomy" id="27915"/>
    <lineage>
        <taxon>Eukaryota</taxon>
        <taxon>Metazoa</taxon>
        <taxon>Spiralia</taxon>
        <taxon>Lophotrochozoa</taxon>
        <taxon>Annelida</taxon>
        <taxon>Polychaeta</taxon>
        <taxon>Sedentaria</taxon>
        <taxon>Canalipalpata</taxon>
        <taxon>Sabellida</taxon>
        <taxon>Siboglinidae</taxon>
        <taxon>Ridgeia</taxon>
    </lineage>
</organism>
<evidence type="ECO:0000256" key="1">
    <source>
        <dbReference type="SAM" id="Coils"/>
    </source>
</evidence>
<keyword evidence="1" id="KW-0175">Coiled coil</keyword>
<evidence type="ECO:0000313" key="2">
    <source>
        <dbReference type="EMBL" id="KAK2171896.1"/>
    </source>
</evidence>
<reference evidence="2" key="1">
    <citation type="journal article" date="2023" name="Mol. Biol. Evol.">
        <title>Third-Generation Sequencing Reveals the Adaptive Role of the Epigenome in Three Deep-Sea Polychaetes.</title>
        <authorList>
            <person name="Perez M."/>
            <person name="Aroh O."/>
            <person name="Sun Y."/>
            <person name="Lan Y."/>
            <person name="Juniper S.K."/>
            <person name="Young C.R."/>
            <person name="Angers B."/>
            <person name="Qian P.Y."/>
        </authorList>
    </citation>
    <scope>NUCLEOTIDE SEQUENCE</scope>
    <source>
        <strain evidence="2">R07B-5</strain>
    </source>
</reference>
<keyword evidence="3" id="KW-1185">Reference proteome</keyword>
<sequence length="95" mass="10663">MAKARKPSSVTDSDVRDTEVMAMRFVELLNDEGVLRTLRSALYSQALSDKLGKLTRTIADLTSQFESKEKQITALEESDWKVSVTEWNSIPVGEI</sequence>
<proteinExistence type="predicted"/>
<comment type="caution">
    <text evidence="2">The sequence shown here is derived from an EMBL/GenBank/DDBJ whole genome shotgun (WGS) entry which is preliminary data.</text>
</comment>
<evidence type="ECO:0000313" key="3">
    <source>
        <dbReference type="Proteomes" id="UP001209878"/>
    </source>
</evidence>
<accession>A0AAD9NKR3</accession>
<dbReference type="AlphaFoldDB" id="A0AAD9NKR3"/>
<dbReference type="EMBL" id="JAODUO010001014">
    <property type="protein sequence ID" value="KAK2171896.1"/>
    <property type="molecule type" value="Genomic_DNA"/>
</dbReference>
<feature type="coiled-coil region" evidence="1">
    <location>
        <begin position="51"/>
        <end position="78"/>
    </location>
</feature>
<gene>
    <name evidence="2" type="ORF">NP493_1005g00046</name>
</gene>
<name>A0AAD9NKR3_RIDPI</name>